<feature type="transmembrane region" description="Helical" evidence="6">
    <location>
        <begin position="395"/>
        <end position="415"/>
    </location>
</feature>
<keyword evidence="5 6" id="KW-0472">Membrane</keyword>
<evidence type="ECO:0000313" key="10">
    <source>
        <dbReference type="Proteomes" id="UP000179184"/>
    </source>
</evidence>
<comment type="caution">
    <text evidence="9">The sequence shown here is derived from an EMBL/GenBank/DDBJ whole genome shotgun (WGS) entry which is preliminary data.</text>
</comment>
<name>A0A1F5BGE3_9BACT</name>
<sequence>MSKAKIFLLLCFSFIVGIGLSSLIKIPPSFLGGILILGIFLISVFWKNKKIVLLGFCVIVAAVAFWRQDFLSKPENLSPEIPISSYNDLGEASIIGIIDNEPEAGPAAVKYEVRASKIKLAGNAETNLPAQAGVGGRIIVTARKYPRYQYGDEIEIVGKLKTPPKFDDFDYRAFLAKDDIFSVIAYPKYINQISFGNGKIYYRYILSFKNKFEEVIAQILPEPQASFLSALLIGSRQAIPPDLMEAFNTAGVTHIIAISGYNITIIAFVLAAFLGFLRLSRPMIFWLTLLTILFFTALTGAQASVVRAAIMGSLVLLASKEGRIYQVTNALVFAAAAMLWFNPKLLRWDAGFQLSFLAALGLIYFQPILARIFMKQEMEEKLTPFAKRAFEKIKEIFLTTISAQAAVLPVLIYNFDRLSLISPLANVLILPAIPLTMFFGFISAALGFVFMPLAKIAASVVWLFLSYEIWVVEGLAKFPYASLEIFNFPFIFAVLYYALLIWLGFWLKKRAGLFSGPV</sequence>
<feature type="transmembrane region" description="Helical" evidence="6">
    <location>
        <begin position="30"/>
        <end position="46"/>
    </location>
</feature>
<keyword evidence="3 6" id="KW-0812">Transmembrane</keyword>
<dbReference type="NCBIfam" id="TIGR00360">
    <property type="entry name" value="ComEC_N-term"/>
    <property type="match status" value="1"/>
</dbReference>
<evidence type="ECO:0000259" key="8">
    <source>
        <dbReference type="Pfam" id="PF13567"/>
    </source>
</evidence>
<evidence type="ECO:0000259" key="7">
    <source>
        <dbReference type="Pfam" id="PF03772"/>
    </source>
</evidence>
<gene>
    <name evidence="9" type="ORF">A2W60_03105</name>
</gene>
<evidence type="ECO:0000256" key="6">
    <source>
        <dbReference type="SAM" id="Phobius"/>
    </source>
</evidence>
<reference evidence="9 10" key="1">
    <citation type="journal article" date="2016" name="Nat. Commun.">
        <title>Thousands of microbial genomes shed light on interconnected biogeochemical processes in an aquifer system.</title>
        <authorList>
            <person name="Anantharaman K."/>
            <person name="Brown C.T."/>
            <person name="Hug L.A."/>
            <person name="Sharon I."/>
            <person name="Castelle C.J."/>
            <person name="Probst A.J."/>
            <person name="Thomas B.C."/>
            <person name="Singh A."/>
            <person name="Wilkins M.J."/>
            <person name="Karaoz U."/>
            <person name="Brodie E.L."/>
            <person name="Williams K.H."/>
            <person name="Hubbard S.S."/>
            <person name="Banfield J.F."/>
        </authorList>
    </citation>
    <scope>NUCLEOTIDE SEQUENCE [LARGE SCALE GENOMIC DNA]</scope>
</reference>
<dbReference type="EMBL" id="MEYN01000043">
    <property type="protein sequence ID" value="OGD29677.1"/>
    <property type="molecule type" value="Genomic_DNA"/>
</dbReference>
<evidence type="ECO:0000256" key="3">
    <source>
        <dbReference type="ARBA" id="ARBA00022692"/>
    </source>
</evidence>
<dbReference type="InterPro" id="IPR004477">
    <property type="entry name" value="ComEC_N"/>
</dbReference>
<dbReference type="GO" id="GO:0005886">
    <property type="term" value="C:plasma membrane"/>
    <property type="evidence" value="ECO:0007669"/>
    <property type="project" value="UniProtKB-SubCell"/>
</dbReference>
<feature type="transmembrane region" description="Helical" evidence="6">
    <location>
        <begin position="283"/>
        <end position="303"/>
    </location>
</feature>
<evidence type="ECO:0000256" key="5">
    <source>
        <dbReference type="ARBA" id="ARBA00023136"/>
    </source>
</evidence>
<feature type="transmembrane region" description="Helical" evidence="6">
    <location>
        <begin position="427"/>
        <end position="449"/>
    </location>
</feature>
<evidence type="ECO:0000256" key="2">
    <source>
        <dbReference type="ARBA" id="ARBA00022475"/>
    </source>
</evidence>
<evidence type="ECO:0000256" key="4">
    <source>
        <dbReference type="ARBA" id="ARBA00022989"/>
    </source>
</evidence>
<keyword evidence="2" id="KW-1003">Cell membrane</keyword>
<evidence type="ECO:0008006" key="11">
    <source>
        <dbReference type="Google" id="ProtNLM"/>
    </source>
</evidence>
<feature type="domain" description="DUF4131" evidence="8">
    <location>
        <begin position="29"/>
        <end position="184"/>
    </location>
</feature>
<keyword evidence="4 6" id="KW-1133">Transmembrane helix</keyword>
<feature type="transmembrane region" description="Helical" evidence="6">
    <location>
        <begin position="51"/>
        <end position="68"/>
    </location>
</feature>
<dbReference type="InterPro" id="IPR025405">
    <property type="entry name" value="DUF4131"/>
</dbReference>
<feature type="transmembrane region" description="Helical" evidence="6">
    <location>
        <begin position="7"/>
        <end position="24"/>
    </location>
</feature>
<feature type="domain" description="ComEC/Rec2-related protein" evidence="7">
    <location>
        <begin position="231"/>
        <end position="509"/>
    </location>
</feature>
<comment type="subcellular location">
    <subcellularLocation>
        <location evidence="1">Cell membrane</location>
        <topology evidence="1">Multi-pass membrane protein</topology>
    </subcellularLocation>
</comment>
<dbReference type="AlphaFoldDB" id="A0A1F5BGE3"/>
<proteinExistence type="predicted"/>
<feature type="transmembrane region" description="Helical" evidence="6">
    <location>
        <begin position="255"/>
        <end position="277"/>
    </location>
</feature>
<dbReference type="Pfam" id="PF03772">
    <property type="entry name" value="Competence"/>
    <property type="match status" value="1"/>
</dbReference>
<dbReference type="Pfam" id="PF13567">
    <property type="entry name" value="DUF4131"/>
    <property type="match status" value="1"/>
</dbReference>
<organism evidence="9 10">
    <name type="scientific">Candidatus Azambacteria bacterium RIFCSPHIGHO2_02_46_12</name>
    <dbReference type="NCBI Taxonomy" id="1797295"/>
    <lineage>
        <taxon>Bacteria</taxon>
        <taxon>Candidatus Azamiibacteriota</taxon>
    </lineage>
</organism>
<accession>A0A1F5BGE3</accession>
<feature type="transmembrane region" description="Helical" evidence="6">
    <location>
        <begin position="456"/>
        <end position="476"/>
    </location>
</feature>
<dbReference type="PANTHER" id="PTHR30619">
    <property type="entry name" value="DNA INTERNALIZATION/COMPETENCE PROTEIN COMEC/REC2"/>
    <property type="match status" value="1"/>
</dbReference>
<dbReference type="InterPro" id="IPR052159">
    <property type="entry name" value="Competence_DNA_uptake"/>
</dbReference>
<protein>
    <recommendedName>
        <fullName evidence="11">ComEC/Rec2-related protein domain-containing protein</fullName>
    </recommendedName>
</protein>
<dbReference type="PANTHER" id="PTHR30619:SF7">
    <property type="entry name" value="BETA-LACTAMASE DOMAIN PROTEIN"/>
    <property type="match status" value="1"/>
</dbReference>
<dbReference type="Proteomes" id="UP000179184">
    <property type="component" value="Unassembled WGS sequence"/>
</dbReference>
<feature type="transmembrane region" description="Helical" evidence="6">
    <location>
        <begin position="354"/>
        <end position="374"/>
    </location>
</feature>
<evidence type="ECO:0000256" key="1">
    <source>
        <dbReference type="ARBA" id="ARBA00004651"/>
    </source>
</evidence>
<evidence type="ECO:0000313" key="9">
    <source>
        <dbReference type="EMBL" id="OGD29677.1"/>
    </source>
</evidence>
<feature type="transmembrane region" description="Helical" evidence="6">
    <location>
        <begin position="488"/>
        <end position="507"/>
    </location>
</feature>